<evidence type="ECO:0000313" key="11">
    <source>
        <dbReference type="Proteomes" id="UP000291334"/>
    </source>
</evidence>
<feature type="transmembrane region" description="Helical" evidence="7">
    <location>
        <begin position="49"/>
        <end position="68"/>
    </location>
</feature>
<feature type="domain" description="YetF C-terminal" evidence="8">
    <location>
        <begin position="97"/>
        <end position="166"/>
    </location>
</feature>
<dbReference type="PANTHER" id="PTHR34582">
    <property type="entry name" value="UPF0702 TRANSMEMBRANE PROTEIN YCAP"/>
    <property type="match status" value="1"/>
</dbReference>
<dbReference type="Proteomes" id="UP000293172">
    <property type="component" value="Unassembled WGS sequence"/>
</dbReference>
<feature type="transmembrane region" description="Helical" evidence="7">
    <location>
        <begin position="74"/>
        <end position="91"/>
    </location>
</feature>
<protein>
    <submittedName>
        <fullName evidence="9">DUF421 domain-containing protein</fullName>
    </submittedName>
</protein>
<accession>A0A4Q9R9Q2</accession>
<evidence type="ECO:0000313" key="10">
    <source>
        <dbReference type="EMBL" id="TBV09895.1"/>
    </source>
</evidence>
<evidence type="ECO:0000259" key="8">
    <source>
        <dbReference type="Pfam" id="PF04239"/>
    </source>
</evidence>
<dbReference type="Pfam" id="PF04239">
    <property type="entry name" value="DUF421"/>
    <property type="match status" value="1"/>
</dbReference>
<dbReference type="GO" id="GO:0005886">
    <property type="term" value="C:plasma membrane"/>
    <property type="evidence" value="ECO:0007669"/>
    <property type="project" value="UniProtKB-SubCell"/>
</dbReference>
<evidence type="ECO:0000256" key="7">
    <source>
        <dbReference type="SAM" id="Phobius"/>
    </source>
</evidence>
<dbReference type="AlphaFoldDB" id="A0A4Q9R9Q2"/>
<keyword evidence="5 7" id="KW-1133">Transmembrane helix</keyword>
<keyword evidence="6 7" id="KW-0472">Membrane</keyword>
<dbReference type="OrthoDB" id="6538282at2"/>
<evidence type="ECO:0000313" key="12">
    <source>
        <dbReference type="Proteomes" id="UP000293172"/>
    </source>
</evidence>
<dbReference type="RefSeq" id="WP_131176462.1">
    <property type="nucleotide sequence ID" value="NZ_QJUL01000001.1"/>
</dbReference>
<evidence type="ECO:0000256" key="6">
    <source>
        <dbReference type="ARBA" id="ARBA00023136"/>
    </source>
</evidence>
<organism evidence="9 12">
    <name type="scientific">Phytopseudomonas dryadis</name>
    <dbReference type="NCBI Taxonomy" id="2487520"/>
    <lineage>
        <taxon>Bacteria</taxon>
        <taxon>Pseudomonadati</taxon>
        <taxon>Pseudomonadota</taxon>
        <taxon>Gammaproteobacteria</taxon>
        <taxon>Pseudomonadales</taxon>
        <taxon>Pseudomonadaceae</taxon>
        <taxon>Phytopseudomonas</taxon>
    </lineage>
</organism>
<dbReference type="EMBL" id="QJUM01000001">
    <property type="protein sequence ID" value="TBV09895.1"/>
    <property type="molecule type" value="Genomic_DNA"/>
</dbReference>
<keyword evidence="4 7" id="KW-0812">Transmembrane</keyword>
<sequence>MPAFDWQRLFLDGQPLVFLGEVVARTLLAYIVVFLFLKVAGRRGVKQLSLFELVVILTLGSAAGDMTFYEDVPLLPVLTVFVAMSLAYRLTTQVMSRSPRLQRWMEGEPFILIRDGRFELETLTAGNISHDEFLMELRQGGVEHLGQVRLGIVEINGGVSLYFYDTASTRPGLPVLPAPLKAVQPLAQQSDLYACNHCGELQQLVAGQLQDCPRCGYRQWVRALSNPRA</sequence>
<dbReference type="InterPro" id="IPR007353">
    <property type="entry name" value="DUF421"/>
</dbReference>
<reference evidence="11 12" key="1">
    <citation type="submission" date="2018-06" db="EMBL/GenBank/DDBJ databases">
        <title>Three novel Pseudomonas species isolated from symptomatic oak.</title>
        <authorList>
            <person name="Bueno-Gonzalez V."/>
            <person name="Brady C."/>
        </authorList>
    </citation>
    <scope>NUCLEOTIDE SEQUENCE [LARGE SCALE GENOMIC DNA]</scope>
    <source>
        <strain evidence="10 11">P26B</strain>
        <strain evidence="9 12">P6B</strain>
    </source>
</reference>
<evidence type="ECO:0000256" key="2">
    <source>
        <dbReference type="ARBA" id="ARBA00006448"/>
    </source>
</evidence>
<dbReference type="Proteomes" id="UP000291334">
    <property type="component" value="Unassembled WGS sequence"/>
</dbReference>
<evidence type="ECO:0000256" key="4">
    <source>
        <dbReference type="ARBA" id="ARBA00022692"/>
    </source>
</evidence>
<dbReference type="PANTHER" id="PTHR34582:SF6">
    <property type="entry name" value="UPF0702 TRANSMEMBRANE PROTEIN YCAP"/>
    <property type="match status" value="1"/>
</dbReference>
<proteinExistence type="inferred from homology"/>
<dbReference type="EMBL" id="QJUL01000001">
    <property type="protein sequence ID" value="TBU97423.1"/>
    <property type="molecule type" value="Genomic_DNA"/>
</dbReference>
<evidence type="ECO:0000256" key="1">
    <source>
        <dbReference type="ARBA" id="ARBA00004651"/>
    </source>
</evidence>
<comment type="caution">
    <text evidence="9">The sequence shown here is derived from an EMBL/GenBank/DDBJ whole genome shotgun (WGS) entry which is preliminary data.</text>
</comment>
<comment type="similarity">
    <text evidence="2">Belongs to the UPF0702 family.</text>
</comment>
<dbReference type="Gene3D" id="3.30.240.20">
    <property type="entry name" value="bsu07140 like domains"/>
    <property type="match status" value="1"/>
</dbReference>
<comment type="subcellular location">
    <subcellularLocation>
        <location evidence="1">Cell membrane</location>
        <topology evidence="1">Multi-pass membrane protein</topology>
    </subcellularLocation>
</comment>
<dbReference type="InterPro" id="IPR023090">
    <property type="entry name" value="UPF0702_alpha/beta_dom_sf"/>
</dbReference>
<name>A0A4Q9R9Q2_9GAMM</name>
<evidence type="ECO:0000313" key="9">
    <source>
        <dbReference type="EMBL" id="TBU97423.1"/>
    </source>
</evidence>
<gene>
    <name evidence="10" type="ORF">DNK34_00195</name>
    <name evidence="9" type="ORF">DNK44_00095</name>
</gene>
<evidence type="ECO:0000256" key="3">
    <source>
        <dbReference type="ARBA" id="ARBA00022475"/>
    </source>
</evidence>
<keyword evidence="11" id="KW-1185">Reference proteome</keyword>
<evidence type="ECO:0000256" key="5">
    <source>
        <dbReference type="ARBA" id="ARBA00022989"/>
    </source>
</evidence>
<feature type="transmembrane region" description="Helical" evidence="7">
    <location>
        <begin position="16"/>
        <end position="37"/>
    </location>
</feature>
<keyword evidence="3" id="KW-1003">Cell membrane</keyword>